<dbReference type="AlphaFoldDB" id="A0A0F9H0W3"/>
<evidence type="ECO:0000313" key="1">
    <source>
        <dbReference type="EMBL" id="KKM04685.1"/>
    </source>
</evidence>
<name>A0A0F9H0W3_9ZZZZ</name>
<evidence type="ECO:0008006" key="2">
    <source>
        <dbReference type="Google" id="ProtNLM"/>
    </source>
</evidence>
<reference evidence="1" key="1">
    <citation type="journal article" date="2015" name="Nature">
        <title>Complex archaea that bridge the gap between prokaryotes and eukaryotes.</title>
        <authorList>
            <person name="Spang A."/>
            <person name="Saw J.H."/>
            <person name="Jorgensen S.L."/>
            <person name="Zaremba-Niedzwiedzka K."/>
            <person name="Martijn J."/>
            <person name="Lind A.E."/>
            <person name="van Eijk R."/>
            <person name="Schleper C."/>
            <person name="Guy L."/>
            <person name="Ettema T.J."/>
        </authorList>
    </citation>
    <scope>NUCLEOTIDE SEQUENCE</scope>
</reference>
<sequence>MLKGVNEIQDNFVVCLSEWKDRIPALRSWVLNIHVTTDSLPKHAAYEAKTGAYTEAWSKYENATINLHLPDDPEIESEELEEIAVHELMHIILSPWNEGWQAAMGKQLTEEMKDVLLIMEEQACTRLACGYMRTKHPKHTEEVKA</sequence>
<dbReference type="EMBL" id="LAZR01016399">
    <property type="protein sequence ID" value="KKM04685.1"/>
    <property type="molecule type" value="Genomic_DNA"/>
</dbReference>
<proteinExistence type="predicted"/>
<protein>
    <recommendedName>
        <fullName evidence="2">SprT-like domain-containing protein</fullName>
    </recommendedName>
</protein>
<comment type="caution">
    <text evidence="1">The sequence shown here is derived from an EMBL/GenBank/DDBJ whole genome shotgun (WGS) entry which is preliminary data.</text>
</comment>
<accession>A0A0F9H0W3</accession>
<gene>
    <name evidence="1" type="ORF">LCGC14_1761700</name>
</gene>
<organism evidence="1">
    <name type="scientific">marine sediment metagenome</name>
    <dbReference type="NCBI Taxonomy" id="412755"/>
    <lineage>
        <taxon>unclassified sequences</taxon>
        <taxon>metagenomes</taxon>
        <taxon>ecological metagenomes</taxon>
    </lineage>
</organism>